<protein>
    <submittedName>
        <fullName evidence="1">Uncharacterized protein</fullName>
    </submittedName>
</protein>
<proteinExistence type="predicted"/>
<evidence type="ECO:0000313" key="1">
    <source>
        <dbReference type="EMBL" id="MBO2011739.1"/>
    </source>
</evidence>
<accession>A0ABS3QLU2</accession>
<keyword evidence="2" id="KW-1185">Reference proteome</keyword>
<dbReference type="EMBL" id="JAGETZ010000012">
    <property type="protein sequence ID" value="MBO2011739.1"/>
    <property type="molecule type" value="Genomic_DNA"/>
</dbReference>
<dbReference type="Proteomes" id="UP000664369">
    <property type="component" value="Unassembled WGS sequence"/>
</dbReference>
<organism evidence="1 2">
    <name type="scientific">Hymenobacter negativus</name>
    <dbReference type="NCBI Taxonomy" id="2795026"/>
    <lineage>
        <taxon>Bacteria</taxon>
        <taxon>Pseudomonadati</taxon>
        <taxon>Bacteroidota</taxon>
        <taxon>Cytophagia</taxon>
        <taxon>Cytophagales</taxon>
        <taxon>Hymenobacteraceae</taxon>
        <taxon>Hymenobacter</taxon>
    </lineage>
</organism>
<gene>
    <name evidence="1" type="ORF">J4E00_21920</name>
</gene>
<comment type="caution">
    <text evidence="1">The sequence shown here is derived from an EMBL/GenBank/DDBJ whole genome shotgun (WGS) entry which is preliminary data.</text>
</comment>
<sequence length="79" mass="8799">MISTENIEILKLVASINSGEAVGLRSIDMRLMRTHPAIIQNGELLIRVRALVDDAALIWKQENNSVLITEKGKDMLLKS</sequence>
<reference evidence="1 2" key="1">
    <citation type="submission" date="2021-03" db="EMBL/GenBank/DDBJ databases">
        <authorList>
            <person name="Kim M.K."/>
        </authorList>
    </citation>
    <scope>NUCLEOTIDE SEQUENCE [LARGE SCALE GENOMIC DNA]</scope>
    <source>
        <strain evidence="1 2">BT442</strain>
    </source>
</reference>
<dbReference type="RefSeq" id="WP_208177429.1">
    <property type="nucleotide sequence ID" value="NZ_JAGETZ010000012.1"/>
</dbReference>
<evidence type="ECO:0000313" key="2">
    <source>
        <dbReference type="Proteomes" id="UP000664369"/>
    </source>
</evidence>
<name>A0ABS3QLU2_9BACT</name>